<gene>
    <name evidence="1" type="ORF">FHG66_10605</name>
</gene>
<protein>
    <submittedName>
        <fullName evidence="1">Uncharacterized protein</fullName>
    </submittedName>
</protein>
<sequence length="97" mass="10444">MKKNLQSVAASLSAVAAQLPTQNVQPAAAPRPTAVDAPASAEPVVQFSFGLRKSQRRELQRLAADADMTMRAFILGALKERGLTVTEDDLLDLRRKG</sequence>
<keyword evidence="2" id="KW-1185">Reference proteome</keyword>
<name>A0A5C4MWZ0_9RHOB</name>
<dbReference type="EMBL" id="VDFU01000010">
    <property type="protein sequence ID" value="TNC49562.1"/>
    <property type="molecule type" value="Genomic_DNA"/>
</dbReference>
<reference evidence="1 2" key="1">
    <citation type="submission" date="2019-06" db="EMBL/GenBank/DDBJ databases">
        <title>YIM 131921 draft genome.</title>
        <authorList>
            <person name="Jiang L."/>
        </authorList>
    </citation>
    <scope>NUCLEOTIDE SEQUENCE [LARGE SCALE GENOMIC DNA]</scope>
    <source>
        <strain evidence="1 2">YIM 131921</strain>
    </source>
</reference>
<evidence type="ECO:0000313" key="2">
    <source>
        <dbReference type="Proteomes" id="UP000305887"/>
    </source>
</evidence>
<dbReference type="Proteomes" id="UP000305887">
    <property type="component" value="Unassembled WGS sequence"/>
</dbReference>
<evidence type="ECO:0000313" key="1">
    <source>
        <dbReference type="EMBL" id="TNC49562.1"/>
    </source>
</evidence>
<dbReference type="RefSeq" id="WP_139076731.1">
    <property type="nucleotide sequence ID" value="NZ_VDFU01000010.1"/>
</dbReference>
<dbReference type="AlphaFoldDB" id="A0A5C4MWZ0"/>
<proteinExistence type="predicted"/>
<organism evidence="1 2">
    <name type="scientific">Rubellimicrobium rubrum</name>
    <dbReference type="NCBI Taxonomy" id="2585369"/>
    <lineage>
        <taxon>Bacteria</taxon>
        <taxon>Pseudomonadati</taxon>
        <taxon>Pseudomonadota</taxon>
        <taxon>Alphaproteobacteria</taxon>
        <taxon>Rhodobacterales</taxon>
        <taxon>Roseobacteraceae</taxon>
        <taxon>Rubellimicrobium</taxon>
    </lineage>
</organism>
<accession>A0A5C4MWZ0</accession>
<dbReference type="OrthoDB" id="9862220at2"/>
<comment type="caution">
    <text evidence="1">The sequence shown here is derived from an EMBL/GenBank/DDBJ whole genome shotgun (WGS) entry which is preliminary data.</text>
</comment>